<dbReference type="Proteomes" id="UP000275348">
    <property type="component" value="Unassembled WGS sequence"/>
</dbReference>
<evidence type="ECO:0008006" key="4">
    <source>
        <dbReference type="Google" id="ProtNLM"/>
    </source>
</evidence>
<accession>A0A3L9MHP5</accession>
<dbReference type="EMBL" id="RDOJ01000002">
    <property type="protein sequence ID" value="RLZ12215.1"/>
    <property type="molecule type" value="Genomic_DNA"/>
</dbReference>
<evidence type="ECO:0000313" key="2">
    <source>
        <dbReference type="EMBL" id="RLZ12215.1"/>
    </source>
</evidence>
<name>A0A3L9MHP5_9FLAO</name>
<evidence type="ECO:0000256" key="1">
    <source>
        <dbReference type="SAM" id="SignalP"/>
    </source>
</evidence>
<sequence length="190" mass="22604">MSNKKIFGLVLTTLFSMLNAQEIHPNNVRKAVYDSILNDISNNRKIYTIKEIYVDATVNKFDDIEMTSYGVKLSDPEYVNDEEFCKILNNTKCVDKLKIDQFTLSKIYQEHKDEKYTDFYGIYAPLDHWYTVIHHTFQYLLQNDKPQFSSVTIPVKNVYFKNGDVITNHYFYHFDLDKDFKIISFKRINF</sequence>
<dbReference type="AlphaFoldDB" id="A0A3L9MHP5"/>
<dbReference type="OrthoDB" id="1440166at2"/>
<feature type="signal peptide" evidence="1">
    <location>
        <begin position="1"/>
        <end position="20"/>
    </location>
</feature>
<keyword evidence="3" id="KW-1185">Reference proteome</keyword>
<protein>
    <recommendedName>
        <fullName evidence="4">DUF3828 domain-containing protein</fullName>
    </recommendedName>
</protein>
<keyword evidence="1" id="KW-0732">Signal</keyword>
<gene>
    <name evidence="2" type="ORF">EAH69_01435</name>
</gene>
<comment type="caution">
    <text evidence="2">The sequence shown here is derived from an EMBL/GenBank/DDBJ whole genome shotgun (WGS) entry which is preliminary data.</text>
</comment>
<proteinExistence type="predicted"/>
<dbReference type="RefSeq" id="WP_121933428.1">
    <property type="nucleotide sequence ID" value="NZ_RDOJ01000002.1"/>
</dbReference>
<organism evidence="2 3">
    <name type="scientific">Faecalibacter macacae</name>
    <dbReference type="NCBI Taxonomy" id="1859289"/>
    <lineage>
        <taxon>Bacteria</taxon>
        <taxon>Pseudomonadati</taxon>
        <taxon>Bacteroidota</taxon>
        <taxon>Flavobacteriia</taxon>
        <taxon>Flavobacteriales</taxon>
        <taxon>Weeksellaceae</taxon>
        <taxon>Faecalibacter</taxon>
    </lineage>
</organism>
<evidence type="ECO:0000313" key="3">
    <source>
        <dbReference type="Proteomes" id="UP000275348"/>
    </source>
</evidence>
<reference evidence="2 3" key="1">
    <citation type="submission" date="2018-10" db="EMBL/GenBank/DDBJ databases">
        <authorList>
            <person name="Chen X."/>
        </authorList>
    </citation>
    <scope>NUCLEOTIDE SEQUENCE [LARGE SCALE GENOMIC DNA]</scope>
    <source>
        <strain evidence="2 3">YIM 102668</strain>
    </source>
</reference>
<feature type="chain" id="PRO_5018108434" description="DUF3828 domain-containing protein" evidence="1">
    <location>
        <begin position="21"/>
        <end position="190"/>
    </location>
</feature>